<protein>
    <submittedName>
        <fullName evidence="1">Uncharacterized protein</fullName>
    </submittedName>
</protein>
<proteinExistence type="predicted"/>
<organism evidence="1 2">
    <name type="scientific">Ilyodon furcidens</name>
    <name type="common">goldbreast splitfin</name>
    <dbReference type="NCBI Taxonomy" id="33524"/>
    <lineage>
        <taxon>Eukaryota</taxon>
        <taxon>Metazoa</taxon>
        <taxon>Chordata</taxon>
        <taxon>Craniata</taxon>
        <taxon>Vertebrata</taxon>
        <taxon>Euteleostomi</taxon>
        <taxon>Actinopterygii</taxon>
        <taxon>Neopterygii</taxon>
        <taxon>Teleostei</taxon>
        <taxon>Neoteleostei</taxon>
        <taxon>Acanthomorphata</taxon>
        <taxon>Ovalentaria</taxon>
        <taxon>Atherinomorphae</taxon>
        <taxon>Cyprinodontiformes</taxon>
        <taxon>Goodeidae</taxon>
        <taxon>Ilyodon</taxon>
    </lineage>
</organism>
<accession>A0ABV0VD85</accession>
<sequence>MLVCPLRLKLNNTQLLCSAYFCRFLRRNIVRAKSSSFYTDFAAFYLTFWNGVDECVLRAGDGVLSHNVLLSNAPLNRITQAEADCKGGFFKHSLATDSKFDLD</sequence>
<dbReference type="Proteomes" id="UP001482620">
    <property type="component" value="Unassembled WGS sequence"/>
</dbReference>
<reference evidence="1 2" key="1">
    <citation type="submission" date="2021-06" db="EMBL/GenBank/DDBJ databases">
        <authorList>
            <person name="Palmer J.M."/>
        </authorList>
    </citation>
    <scope>NUCLEOTIDE SEQUENCE [LARGE SCALE GENOMIC DNA]</scope>
    <source>
        <strain evidence="2">if_2019</strain>
        <tissue evidence="1">Muscle</tissue>
    </source>
</reference>
<keyword evidence="2" id="KW-1185">Reference proteome</keyword>
<gene>
    <name evidence="1" type="ORF">ILYODFUR_003551</name>
</gene>
<evidence type="ECO:0000313" key="1">
    <source>
        <dbReference type="EMBL" id="MEQ2254421.1"/>
    </source>
</evidence>
<evidence type="ECO:0000313" key="2">
    <source>
        <dbReference type="Proteomes" id="UP001482620"/>
    </source>
</evidence>
<dbReference type="EMBL" id="JAHRIQ010104453">
    <property type="protein sequence ID" value="MEQ2254421.1"/>
    <property type="molecule type" value="Genomic_DNA"/>
</dbReference>
<name>A0ABV0VD85_9TELE</name>
<comment type="caution">
    <text evidence="1">The sequence shown here is derived from an EMBL/GenBank/DDBJ whole genome shotgun (WGS) entry which is preliminary data.</text>
</comment>